<feature type="domain" description="AIG1-type G" evidence="5">
    <location>
        <begin position="42"/>
        <end position="248"/>
    </location>
</feature>
<accession>A0A8B8AVH2</accession>
<dbReference type="FunFam" id="3.40.50.300:FF:000366">
    <property type="entry name" value="GTPase, IMAP family member 2"/>
    <property type="match status" value="1"/>
</dbReference>
<organism evidence="6 7">
    <name type="scientific">Crassostrea virginica</name>
    <name type="common">Eastern oyster</name>
    <dbReference type="NCBI Taxonomy" id="6565"/>
    <lineage>
        <taxon>Eukaryota</taxon>
        <taxon>Metazoa</taxon>
        <taxon>Spiralia</taxon>
        <taxon>Lophotrochozoa</taxon>
        <taxon>Mollusca</taxon>
        <taxon>Bivalvia</taxon>
        <taxon>Autobranchia</taxon>
        <taxon>Pteriomorphia</taxon>
        <taxon>Ostreida</taxon>
        <taxon>Ostreoidea</taxon>
        <taxon>Ostreidae</taxon>
        <taxon>Crassostrea</taxon>
    </lineage>
</organism>
<dbReference type="PANTHER" id="PTHR10903">
    <property type="entry name" value="GTPASE, IMAP FAMILY MEMBER-RELATED"/>
    <property type="match status" value="1"/>
</dbReference>
<keyword evidence="2" id="KW-0547">Nucleotide-binding</keyword>
<dbReference type="Gene3D" id="3.40.50.300">
    <property type="entry name" value="P-loop containing nucleotide triphosphate hydrolases"/>
    <property type="match status" value="1"/>
</dbReference>
<evidence type="ECO:0000313" key="6">
    <source>
        <dbReference type="Proteomes" id="UP000694844"/>
    </source>
</evidence>
<dbReference type="GO" id="GO:0005525">
    <property type="term" value="F:GTP binding"/>
    <property type="evidence" value="ECO:0007669"/>
    <property type="project" value="UniProtKB-KW"/>
</dbReference>
<dbReference type="KEGG" id="cvn:111105336"/>
<feature type="chain" id="PRO_5034538461" evidence="4">
    <location>
        <begin position="23"/>
        <end position="336"/>
    </location>
</feature>
<dbReference type="InterPro" id="IPR006703">
    <property type="entry name" value="G_AIG1"/>
</dbReference>
<keyword evidence="4" id="KW-0732">Signal</keyword>
<dbReference type="RefSeq" id="XP_022295282.1">
    <property type="nucleotide sequence ID" value="XM_022439574.1"/>
</dbReference>
<evidence type="ECO:0000256" key="4">
    <source>
        <dbReference type="SAM" id="SignalP"/>
    </source>
</evidence>
<evidence type="ECO:0000313" key="7">
    <source>
        <dbReference type="RefSeq" id="XP_022295282.1"/>
    </source>
</evidence>
<dbReference type="InterPro" id="IPR027417">
    <property type="entry name" value="P-loop_NTPase"/>
</dbReference>
<dbReference type="PANTHER" id="PTHR10903:SF184">
    <property type="entry name" value="GTP-BINDING PROTEIN A"/>
    <property type="match status" value="1"/>
</dbReference>
<name>A0A8B8AVH2_CRAVI</name>
<dbReference type="GeneID" id="111105336"/>
<evidence type="ECO:0000259" key="5">
    <source>
        <dbReference type="PROSITE" id="PS51720"/>
    </source>
</evidence>
<proteinExistence type="inferred from homology"/>
<comment type="similarity">
    <text evidence="1">Belongs to the TRAFAC class TrmE-Era-EngA-EngB-Septin-like GTPase superfamily. AIG1/Toc34/Toc159-like paraseptin GTPase family. IAN subfamily.</text>
</comment>
<dbReference type="PROSITE" id="PS51720">
    <property type="entry name" value="G_AIG1"/>
    <property type="match status" value="1"/>
</dbReference>
<dbReference type="Proteomes" id="UP000694844">
    <property type="component" value="Chromosome 7"/>
</dbReference>
<feature type="signal peptide" evidence="4">
    <location>
        <begin position="1"/>
        <end position="22"/>
    </location>
</feature>
<protein>
    <submittedName>
        <fullName evidence="7">GTPase IMAP family member 4-like</fullName>
    </submittedName>
</protein>
<dbReference type="InterPro" id="IPR045058">
    <property type="entry name" value="GIMA/IAN/Toc"/>
</dbReference>
<keyword evidence="6" id="KW-1185">Reference proteome</keyword>
<gene>
    <name evidence="7" type="primary">LOC111105336</name>
</gene>
<sequence>MKQQMIKAFLLVFAFALHNVTSQCHSEKDKNEDGYCTKNVDNNEVRILLIGKTGVGKSTTGNTILGFRAFDTKVSASSVTAQTQYNETDRFGKRLVVVDTPGLFDTIRTEQETLVEISKWYSLVSPGIHAIILVVQVGRFTEEEQKTVDFFMKVFGEDLKDFLVVVFTHKDRLEDENMTVDDFVQTMDESSNLRRLIDASKGRYTAIGYKGKIEERTMEVKQILSMIEGIAGKDGKNYYSNELFRKVQGVMEENERKRKKEVEEKKREKMYTESEVNLLLHSVRTQSRVNIVNNNYNDGLLSNLISTVTSGLYALGAFVVEGAGALLSGVGRLFGY</sequence>
<dbReference type="Pfam" id="PF04548">
    <property type="entry name" value="AIG1"/>
    <property type="match status" value="1"/>
</dbReference>
<reference evidence="7" key="1">
    <citation type="submission" date="2025-08" db="UniProtKB">
        <authorList>
            <consortium name="RefSeq"/>
        </authorList>
    </citation>
    <scope>IDENTIFICATION</scope>
    <source>
        <tissue evidence="7">Whole sample</tissue>
    </source>
</reference>
<dbReference type="OrthoDB" id="431287at2759"/>
<dbReference type="AlphaFoldDB" id="A0A8B8AVH2"/>
<keyword evidence="3" id="KW-0342">GTP-binding</keyword>
<dbReference type="SUPFAM" id="SSF52540">
    <property type="entry name" value="P-loop containing nucleoside triphosphate hydrolases"/>
    <property type="match status" value="1"/>
</dbReference>
<evidence type="ECO:0000256" key="2">
    <source>
        <dbReference type="ARBA" id="ARBA00022741"/>
    </source>
</evidence>
<evidence type="ECO:0000256" key="1">
    <source>
        <dbReference type="ARBA" id="ARBA00008535"/>
    </source>
</evidence>
<evidence type="ECO:0000256" key="3">
    <source>
        <dbReference type="ARBA" id="ARBA00023134"/>
    </source>
</evidence>